<dbReference type="SUPFAM" id="SSF49899">
    <property type="entry name" value="Concanavalin A-like lectins/glucanases"/>
    <property type="match status" value="1"/>
</dbReference>
<protein>
    <recommendedName>
        <fullName evidence="4">Legume lectin domain-containing protein</fullName>
    </recommendedName>
</protein>
<gene>
    <name evidence="5" type="ORF">AYBTSS11_LOCUS9639</name>
</gene>
<dbReference type="PROSITE" id="PS00307">
    <property type="entry name" value="LECTIN_LEGUME_BETA"/>
    <property type="match status" value="1"/>
</dbReference>
<dbReference type="CDD" id="cd06899">
    <property type="entry name" value="lectin_legume_LecRK_Arcelin_ConA"/>
    <property type="match status" value="1"/>
</dbReference>
<keyword evidence="2" id="KW-0430">Lectin</keyword>
<dbReference type="AlphaFoldDB" id="A0AA86SAK3"/>
<feature type="chain" id="PRO_5041741652" description="Legume lectin domain-containing protein" evidence="3">
    <location>
        <begin position="29"/>
        <end position="336"/>
    </location>
</feature>
<dbReference type="Proteomes" id="UP001189624">
    <property type="component" value="Chromosome 3"/>
</dbReference>
<feature type="domain" description="Legume lectin" evidence="4">
    <location>
        <begin position="29"/>
        <end position="245"/>
    </location>
</feature>
<evidence type="ECO:0000313" key="5">
    <source>
        <dbReference type="EMBL" id="CAJ1940321.1"/>
    </source>
</evidence>
<dbReference type="Gramene" id="rna-AYBTSS11_LOCUS9639">
    <property type="protein sequence ID" value="CAJ1940321.1"/>
    <property type="gene ID" value="gene-AYBTSS11_LOCUS9639"/>
</dbReference>
<dbReference type="PANTHER" id="PTHR32401">
    <property type="entry name" value="CONCANAVALIN A-LIKE LECTIN FAMILY PROTEIN"/>
    <property type="match status" value="1"/>
</dbReference>
<comment type="similarity">
    <text evidence="1">Belongs to the leguminous lectin family.</text>
</comment>
<dbReference type="Pfam" id="PF00139">
    <property type="entry name" value="Lectin_legB"/>
    <property type="match status" value="1"/>
</dbReference>
<evidence type="ECO:0000256" key="2">
    <source>
        <dbReference type="ARBA" id="ARBA00022734"/>
    </source>
</evidence>
<evidence type="ECO:0000256" key="1">
    <source>
        <dbReference type="ARBA" id="ARBA00007606"/>
    </source>
</evidence>
<organism evidence="5 6">
    <name type="scientific">Sphenostylis stenocarpa</name>
    <dbReference type="NCBI Taxonomy" id="92480"/>
    <lineage>
        <taxon>Eukaryota</taxon>
        <taxon>Viridiplantae</taxon>
        <taxon>Streptophyta</taxon>
        <taxon>Embryophyta</taxon>
        <taxon>Tracheophyta</taxon>
        <taxon>Spermatophyta</taxon>
        <taxon>Magnoliopsida</taxon>
        <taxon>eudicotyledons</taxon>
        <taxon>Gunneridae</taxon>
        <taxon>Pentapetalae</taxon>
        <taxon>rosids</taxon>
        <taxon>fabids</taxon>
        <taxon>Fabales</taxon>
        <taxon>Fabaceae</taxon>
        <taxon>Papilionoideae</taxon>
        <taxon>50 kb inversion clade</taxon>
        <taxon>NPAAA clade</taxon>
        <taxon>indigoferoid/millettioid clade</taxon>
        <taxon>Phaseoleae</taxon>
        <taxon>Sphenostylis</taxon>
    </lineage>
</organism>
<dbReference type="PANTHER" id="PTHR32401:SF52">
    <property type="entry name" value="LECTIN 7"/>
    <property type="match status" value="1"/>
</dbReference>
<dbReference type="Gene3D" id="2.60.120.200">
    <property type="match status" value="1"/>
</dbReference>
<feature type="signal peptide" evidence="3">
    <location>
        <begin position="1"/>
        <end position="28"/>
    </location>
</feature>
<evidence type="ECO:0000259" key="4">
    <source>
        <dbReference type="Pfam" id="PF00139"/>
    </source>
</evidence>
<dbReference type="InterPro" id="IPR050258">
    <property type="entry name" value="Leguminous_Lectin"/>
</dbReference>
<dbReference type="GO" id="GO:0030246">
    <property type="term" value="F:carbohydrate binding"/>
    <property type="evidence" value="ECO:0007669"/>
    <property type="project" value="UniProtKB-KW"/>
</dbReference>
<accession>A0AA86SAK3</accession>
<proteinExistence type="inferred from homology"/>
<dbReference type="InterPro" id="IPR001220">
    <property type="entry name" value="Legume_lectin_dom"/>
</dbReference>
<dbReference type="InterPro" id="IPR019825">
    <property type="entry name" value="Lectin_legB_Mn/Ca_BS"/>
</dbReference>
<name>A0AA86SAK3_9FABA</name>
<evidence type="ECO:0000313" key="6">
    <source>
        <dbReference type="Proteomes" id="UP001189624"/>
    </source>
</evidence>
<evidence type="ECO:0000256" key="3">
    <source>
        <dbReference type="SAM" id="SignalP"/>
    </source>
</evidence>
<dbReference type="InterPro" id="IPR013320">
    <property type="entry name" value="ConA-like_dom_sf"/>
</dbReference>
<keyword evidence="3" id="KW-0732">Signal</keyword>
<keyword evidence="6" id="KW-1185">Reference proteome</keyword>
<dbReference type="EMBL" id="OY731400">
    <property type="protein sequence ID" value="CAJ1940321.1"/>
    <property type="molecule type" value="Genomic_DNA"/>
</dbReference>
<reference evidence="5" key="1">
    <citation type="submission" date="2023-10" db="EMBL/GenBank/DDBJ databases">
        <authorList>
            <person name="Domelevo Entfellner J.-B."/>
        </authorList>
    </citation>
    <scope>NUCLEOTIDE SEQUENCE</scope>
</reference>
<sequence>MAMNNSKNLLSLLTIIVSFLGLTQKVKSASFSFPSFGSYTNAITLQGDAYVSEGAINLTPVAPNNAGRASYAAPVHLWDAKTGKLAAFNTTFSFVVAPNGPGLFGDGIAFFLAPFNSNIPNNSYGGFLGLFTPDSALNVYQNQIVAVEFDSFGGNPWDPPSAHIGIDVNSIASATTENWEPNNAGNEVVAYASVMYEPVGKTLEVDLKYPGTNVTVSRLSFVIDLRTVLPEWIRVGFSGATGQLLSWLERVAVNHKVGGSSPPSSVLSFECSGGKWQHLFQAFELPYHLSCQFVAKKPQLWIGLSRPTERSKRIYLWVPGHGAMPKNEREQWVGLG</sequence>